<dbReference type="OrthoDB" id="214577at2"/>
<keyword evidence="3" id="KW-1185">Reference proteome</keyword>
<name>A0A517WW87_9PLAN</name>
<evidence type="ECO:0000313" key="3">
    <source>
        <dbReference type="Proteomes" id="UP000318384"/>
    </source>
</evidence>
<feature type="region of interest" description="Disordered" evidence="1">
    <location>
        <begin position="68"/>
        <end position="89"/>
    </location>
</feature>
<organism evidence="2 3">
    <name type="scientific">Gimesia aquarii</name>
    <dbReference type="NCBI Taxonomy" id="2527964"/>
    <lineage>
        <taxon>Bacteria</taxon>
        <taxon>Pseudomonadati</taxon>
        <taxon>Planctomycetota</taxon>
        <taxon>Planctomycetia</taxon>
        <taxon>Planctomycetales</taxon>
        <taxon>Planctomycetaceae</taxon>
        <taxon>Gimesia</taxon>
    </lineage>
</organism>
<protein>
    <submittedName>
        <fullName evidence="2">Uncharacterized protein</fullName>
    </submittedName>
</protein>
<feature type="compositionally biased region" description="Polar residues" evidence="1">
    <location>
        <begin position="74"/>
        <end position="83"/>
    </location>
</feature>
<gene>
    <name evidence="2" type="ORF">V202x_29080</name>
</gene>
<evidence type="ECO:0000256" key="1">
    <source>
        <dbReference type="SAM" id="MobiDB-lite"/>
    </source>
</evidence>
<dbReference type="EMBL" id="CP037422">
    <property type="protein sequence ID" value="QDU09533.1"/>
    <property type="molecule type" value="Genomic_DNA"/>
</dbReference>
<proteinExistence type="predicted"/>
<reference evidence="2 3" key="1">
    <citation type="submission" date="2019-03" db="EMBL/GenBank/DDBJ databases">
        <title>Deep-cultivation of Planctomycetes and their phenomic and genomic characterization uncovers novel biology.</title>
        <authorList>
            <person name="Wiegand S."/>
            <person name="Jogler M."/>
            <person name="Boedeker C."/>
            <person name="Pinto D."/>
            <person name="Vollmers J."/>
            <person name="Rivas-Marin E."/>
            <person name="Kohn T."/>
            <person name="Peeters S.H."/>
            <person name="Heuer A."/>
            <person name="Rast P."/>
            <person name="Oberbeckmann S."/>
            <person name="Bunk B."/>
            <person name="Jeske O."/>
            <person name="Meyerdierks A."/>
            <person name="Storesund J.E."/>
            <person name="Kallscheuer N."/>
            <person name="Luecker S."/>
            <person name="Lage O.M."/>
            <person name="Pohl T."/>
            <person name="Merkel B.J."/>
            <person name="Hornburger P."/>
            <person name="Mueller R.-W."/>
            <person name="Bruemmer F."/>
            <person name="Labrenz M."/>
            <person name="Spormann A.M."/>
            <person name="Op den Camp H."/>
            <person name="Overmann J."/>
            <person name="Amann R."/>
            <person name="Jetten M.S.M."/>
            <person name="Mascher T."/>
            <person name="Medema M.H."/>
            <person name="Devos D.P."/>
            <person name="Kaster A.-K."/>
            <person name="Ovreas L."/>
            <person name="Rohde M."/>
            <person name="Galperin M.Y."/>
            <person name="Jogler C."/>
        </authorList>
    </citation>
    <scope>NUCLEOTIDE SEQUENCE [LARGE SCALE GENOMIC DNA]</scope>
    <source>
        <strain evidence="2 3">V202</strain>
    </source>
</reference>
<dbReference type="Proteomes" id="UP000318384">
    <property type="component" value="Chromosome"/>
</dbReference>
<dbReference type="AlphaFoldDB" id="A0A517WW87"/>
<accession>A0A517WW87</accession>
<evidence type="ECO:0000313" key="2">
    <source>
        <dbReference type="EMBL" id="QDU09533.1"/>
    </source>
</evidence>
<sequence>MLFRFGSAILLAVAISLIGIALEKESLELKRRVSRQHYQLDVLVDVHAKMKLATQQAGSPGQVLNSIERGELDVQSTQHPSSTNRREMPLLQWHLNRSSKVVEK</sequence>
<dbReference type="RefSeq" id="WP_145175886.1">
    <property type="nucleotide sequence ID" value="NZ_CP037422.1"/>
</dbReference>